<dbReference type="OrthoDB" id="1246679at2"/>
<evidence type="ECO:0000313" key="1">
    <source>
        <dbReference type="EMBL" id="QDU08353.1"/>
    </source>
</evidence>
<gene>
    <name evidence="1" type="ORF">V202x_17210</name>
</gene>
<proteinExistence type="predicted"/>
<keyword evidence="2" id="KW-1185">Reference proteome</keyword>
<sequence>MAINSVPEFNRIFLDQLPAETINEAAELFACVLPNRKKTTDKLAKQGPHLLNFILYEFDIPASNLKKAAKALSIDVSGFTKDEIIAHLRKILPEMEEAVRKGCSLSNVNMTSAESQDSSAGMSLDGLWEEAERIVKSVLLLKARKSGKTSKKPIAVWNPKLPSKMENGLWFRIDMRKHPDPKLCADGVLDVNINPYGPESTATLNKGQLLKINKGERPLYAEEAWDFPCQEILETKAKKSIREALANDSELLSEYGSAWWVEANPRDIFTHTAVYAQLGGWNIGWPDESIDEQQNKRLIVRTYQNAEPWIEVFRVGRKYEVSVRIT</sequence>
<protein>
    <submittedName>
        <fullName evidence="1">Uncharacterized protein</fullName>
    </submittedName>
</protein>
<name>A0A517WSX5_9PLAN</name>
<dbReference type="RefSeq" id="WP_145172924.1">
    <property type="nucleotide sequence ID" value="NZ_CP037422.1"/>
</dbReference>
<accession>A0A517WSX5</accession>
<organism evidence="1 2">
    <name type="scientific">Gimesia aquarii</name>
    <dbReference type="NCBI Taxonomy" id="2527964"/>
    <lineage>
        <taxon>Bacteria</taxon>
        <taxon>Pseudomonadati</taxon>
        <taxon>Planctomycetota</taxon>
        <taxon>Planctomycetia</taxon>
        <taxon>Planctomycetales</taxon>
        <taxon>Planctomycetaceae</taxon>
        <taxon>Gimesia</taxon>
    </lineage>
</organism>
<reference evidence="1 2" key="1">
    <citation type="submission" date="2019-03" db="EMBL/GenBank/DDBJ databases">
        <title>Deep-cultivation of Planctomycetes and their phenomic and genomic characterization uncovers novel biology.</title>
        <authorList>
            <person name="Wiegand S."/>
            <person name="Jogler M."/>
            <person name="Boedeker C."/>
            <person name="Pinto D."/>
            <person name="Vollmers J."/>
            <person name="Rivas-Marin E."/>
            <person name="Kohn T."/>
            <person name="Peeters S.H."/>
            <person name="Heuer A."/>
            <person name="Rast P."/>
            <person name="Oberbeckmann S."/>
            <person name="Bunk B."/>
            <person name="Jeske O."/>
            <person name="Meyerdierks A."/>
            <person name="Storesund J.E."/>
            <person name="Kallscheuer N."/>
            <person name="Luecker S."/>
            <person name="Lage O.M."/>
            <person name="Pohl T."/>
            <person name="Merkel B.J."/>
            <person name="Hornburger P."/>
            <person name="Mueller R.-W."/>
            <person name="Bruemmer F."/>
            <person name="Labrenz M."/>
            <person name="Spormann A.M."/>
            <person name="Op den Camp H."/>
            <person name="Overmann J."/>
            <person name="Amann R."/>
            <person name="Jetten M.S.M."/>
            <person name="Mascher T."/>
            <person name="Medema M.H."/>
            <person name="Devos D.P."/>
            <person name="Kaster A.-K."/>
            <person name="Ovreas L."/>
            <person name="Rohde M."/>
            <person name="Galperin M.Y."/>
            <person name="Jogler C."/>
        </authorList>
    </citation>
    <scope>NUCLEOTIDE SEQUENCE [LARGE SCALE GENOMIC DNA]</scope>
    <source>
        <strain evidence="1 2">V202</strain>
    </source>
</reference>
<dbReference type="AlphaFoldDB" id="A0A517WSX5"/>
<evidence type="ECO:0000313" key="2">
    <source>
        <dbReference type="Proteomes" id="UP000318384"/>
    </source>
</evidence>
<dbReference type="EMBL" id="CP037422">
    <property type="protein sequence ID" value="QDU08353.1"/>
    <property type="molecule type" value="Genomic_DNA"/>
</dbReference>
<dbReference type="Proteomes" id="UP000318384">
    <property type="component" value="Chromosome"/>
</dbReference>